<keyword evidence="3" id="KW-1185">Reference proteome</keyword>
<dbReference type="PANTHER" id="PTHR46623">
    <property type="entry name" value="CARBOXYMETHYLENEBUTENOLIDASE-RELATED"/>
    <property type="match status" value="1"/>
</dbReference>
<dbReference type="Gene3D" id="3.40.50.1820">
    <property type="entry name" value="alpha/beta hydrolase"/>
    <property type="match status" value="1"/>
</dbReference>
<evidence type="ECO:0000313" key="2">
    <source>
        <dbReference type="EMBL" id="VFJ12913.1"/>
    </source>
</evidence>
<dbReference type="Pfam" id="PF01738">
    <property type="entry name" value="DLH"/>
    <property type="match status" value="1"/>
</dbReference>
<reference evidence="2 3" key="1">
    <citation type="submission" date="2019-02" db="EMBL/GenBank/DDBJ databases">
        <authorList>
            <person name="Lehtovirta-Morley E L."/>
        </authorList>
    </citation>
    <scope>NUCLEOTIDE SEQUENCE [LARGE SCALE GENOMIC DNA]</scope>
    <source>
        <strain evidence="2">NFRAN1</strain>
    </source>
</reference>
<dbReference type="GeneID" id="39420104"/>
<dbReference type="InterPro" id="IPR002925">
    <property type="entry name" value="Dienelactn_hydro"/>
</dbReference>
<accession>A0A484I836</accession>
<sequence length="319" mass="34488">MQSKKNNTSGPIFSILTVLLLSMIIAPNLPGVYAQNNTNTSSNNDQFVASSNNNTESDNFVSSNGTLTLSNNTIGLHNEDVVYFNNTNGYLVYPENTAAEEGGNASDSKLPAVVMVHEWWGLNDNIKNMADELAKEGYVVLAVDLYNGKVATSPDEAMSLVTSARENQNASNSNLLAAVEYLKSLDTVDSSKIVSIGWCFGGGQALQLALNTDPSSPLAATVLYYGNLVTDEQQLSKIKGPVLGIFGSEDQSIPVSEVKKFEEALNANNITNEIHIYEGVGHAFANPTGDNFAPNELKDAWQKTIKFLETHVKTNNEQQ</sequence>
<dbReference type="OrthoDB" id="12289at2157"/>
<proteinExistence type="predicted"/>
<protein>
    <recommendedName>
        <fullName evidence="1">Dienelactone hydrolase domain-containing protein</fullName>
    </recommendedName>
</protein>
<evidence type="ECO:0000313" key="3">
    <source>
        <dbReference type="Proteomes" id="UP000294299"/>
    </source>
</evidence>
<dbReference type="InterPro" id="IPR051049">
    <property type="entry name" value="Dienelactone_hydrolase-like"/>
</dbReference>
<evidence type="ECO:0000259" key="1">
    <source>
        <dbReference type="Pfam" id="PF01738"/>
    </source>
</evidence>
<dbReference type="SUPFAM" id="SSF53474">
    <property type="entry name" value="alpha/beta-Hydrolases"/>
    <property type="match status" value="1"/>
</dbReference>
<dbReference type="PANTHER" id="PTHR46623:SF6">
    <property type="entry name" value="ALPHA_BETA-HYDROLASES SUPERFAMILY PROTEIN"/>
    <property type="match status" value="1"/>
</dbReference>
<dbReference type="AlphaFoldDB" id="A0A484I836"/>
<dbReference type="GO" id="GO:0016787">
    <property type="term" value="F:hydrolase activity"/>
    <property type="evidence" value="ECO:0007669"/>
    <property type="project" value="InterPro"/>
</dbReference>
<dbReference type="EMBL" id="LR216287">
    <property type="protein sequence ID" value="VFJ12913.1"/>
    <property type="molecule type" value="Genomic_DNA"/>
</dbReference>
<dbReference type="Proteomes" id="UP000294299">
    <property type="component" value="Chromosome NFRAN"/>
</dbReference>
<organism evidence="2 3">
    <name type="scientific">Candidatus Nitrosocosmicus franklandianus</name>
    <dbReference type="NCBI Taxonomy" id="1798806"/>
    <lineage>
        <taxon>Archaea</taxon>
        <taxon>Nitrososphaerota</taxon>
        <taxon>Nitrososphaeria</taxon>
        <taxon>Nitrososphaerales</taxon>
        <taxon>Nitrososphaeraceae</taxon>
        <taxon>Candidatus Nitrosocosmicus</taxon>
    </lineage>
</organism>
<dbReference type="KEGG" id="nfn:NFRAN_0591"/>
<dbReference type="RefSeq" id="WP_145987992.1">
    <property type="nucleotide sequence ID" value="NZ_LR216287.1"/>
</dbReference>
<name>A0A484I836_9ARCH</name>
<dbReference type="InterPro" id="IPR029058">
    <property type="entry name" value="AB_hydrolase_fold"/>
</dbReference>
<feature type="domain" description="Dienelactone hydrolase" evidence="1">
    <location>
        <begin position="107"/>
        <end position="311"/>
    </location>
</feature>
<gene>
    <name evidence="2" type="ORF">NFRAN_0591</name>
</gene>